<reference evidence="3" key="1">
    <citation type="submission" date="2019-02" db="EMBL/GenBank/DDBJ databases">
        <title>FDA dAtabase for Regulatory Grade micrObial Sequences (FDA-ARGOS): Supporting development and validation of Infectious Disease Dx tests.</title>
        <authorList>
            <person name="Duncan R."/>
            <person name="Fisher C."/>
            <person name="Tallon L."/>
            <person name="Sadzewicz L."/>
            <person name="Sengamalay N."/>
            <person name="Ott S."/>
            <person name="Godinez A."/>
            <person name="Nagaraj S."/>
            <person name="Vavikolanu K."/>
            <person name="Vyas G."/>
            <person name="Nadendla S."/>
            <person name="Aluvathingal J."/>
            <person name="Sichtig H."/>
        </authorList>
    </citation>
    <scope>NUCLEOTIDE SEQUENCE [LARGE SCALE GENOMIC DNA]</scope>
    <source>
        <strain evidence="3">FDAARGOS_360</strain>
    </source>
</reference>
<name>A0A504XQ82_LEIDO</name>
<dbReference type="VEuPathDB" id="TriTrypDB:LDHU3_32.3240"/>
<dbReference type="VEuPathDB" id="TriTrypDB:LdCL_320031600"/>
<sequence>MWRIKAAGLVSGFVITCAGYYKVFALEMLSARAAQEKRYEDIEQRLLAAARDAMKAAPAEHYVQRSRHITASTHVLATRLTHNTAERVTVGNTPLHILHLCDVQCVAPLFASCVSLTTMTIHLKYVASSTALEALLCAAATSPTLTHISVIGGVTSMESVAVASGLAAFTWNERVHAQRVLRADATSDSPLPRTVRRVPSALEVYPVMSAMREQRVWRATATQRFLTPLPMETAKGWCDVAGTLHSLSAGHAGFASGVTGIVSGFSALEEATAALLLDGLRRAHRIISAEVRLCVVTVDARRAGQRLAHEATKAAAHHRQQRLLRLTQSAASAAARESEGARRCCSLSMATTHQWSAGLSQTGLAHPSPTATFTAAASSCITAATNLENAILALAAATASAPRPRQTHKHDVTSAREGRDDGDVTPTTHSAATSVNGITPTRRRSGGERESDSAAAFHEAATSASSSSRRASRSAHAAADSVHRSLSMDLGEGDHSSARHSRARARMEPAAHRCEGSHLQVSHTQMPSSVSLQSPEHQQRDEEVGYVVYQNSVAFLRARVTEINRHVVWHQVQSAKAVEAHSKRLAELGVTFSDRVTEELTNILMVLTDMEHGSRIGSRR</sequence>
<dbReference type="AlphaFoldDB" id="A0A504XQ82"/>
<evidence type="ECO:0000313" key="3">
    <source>
        <dbReference type="Proteomes" id="UP000318821"/>
    </source>
</evidence>
<gene>
    <name evidence="2" type="ORF">CGC20_34610</name>
</gene>
<evidence type="ECO:0000256" key="1">
    <source>
        <dbReference type="SAM" id="MobiDB-lite"/>
    </source>
</evidence>
<feature type="compositionally biased region" description="Low complexity" evidence="1">
    <location>
        <begin position="453"/>
        <end position="480"/>
    </location>
</feature>
<feature type="region of interest" description="Disordered" evidence="1">
    <location>
        <begin position="398"/>
        <end position="502"/>
    </location>
</feature>
<dbReference type="VEuPathDB" id="TriTrypDB:LdBPK_322610.1"/>
<organism evidence="2 3">
    <name type="scientific">Leishmania donovani</name>
    <dbReference type="NCBI Taxonomy" id="5661"/>
    <lineage>
        <taxon>Eukaryota</taxon>
        <taxon>Discoba</taxon>
        <taxon>Euglenozoa</taxon>
        <taxon>Kinetoplastea</taxon>
        <taxon>Metakinetoplastina</taxon>
        <taxon>Trypanosomatida</taxon>
        <taxon>Trypanosomatidae</taxon>
        <taxon>Leishmaniinae</taxon>
        <taxon>Leishmania</taxon>
    </lineage>
</organism>
<feature type="compositionally biased region" description="Polar residues" evidence="1">
    <location>
        <begin position="425"/>
        <end position="439"/>
    </location>
</feature>
<evidence type="ECO:0000313" key="2">
    <source>
        <dbReference type="EMBL" id="TPP47267.1"/>
    </source>
</evidence>
<comment type="caution">
    <text evidence="2">The sequence shown here is derived from an EMBL/GenBank/DDBJ whole genome shotgun (WGS) entry which is preliminary data.</text>
</comment>
<accession>A0A504XQ82</accession>
<proteinExistence type="predicted"/>
<protein>
    <submittedName>
        <fullName evidence="2">Uncharacterized protein</fullName>
    </submittedName>
</protein>
<dbReference type="EMBL" id="RHLD01000003">
    <property type="protein sequence ID" value="TPP47267.1"/>
    <property type="molecule type" value="Genomic_DNA"/>
</dbReference>
<dbReference type="Proteomes" id="UP000318821">
    <property type="component" value="Unassembled WGS sequence"/>
</dbReference>
<feature type="compositionally biased region" description="Basic and acidic residues" evidence="1">
    <location>
        <begin position="409"/>
        <end position="422"/>
    </location>
</feature>